<keyword evidence="5" id="KW-0408">Iron</keyword>
<dbReference type="PANTHER" id="PTHR43756:SF5">
    <property type="entry name" value="CHOLINE MONOOXYGENASE, CHLOROPLASTIC"/>
    <property type="match status" value="1"/>
</dbReference>
<dbReference type="Proteomes" id="UP000016511">
    <property type="component" value="Unassembled WGS sequence"/>
</dbReference>
<keyword evidence="2" id="KW-0001">2Fe-2S</keyword>
<dbReference type="Pfam" id="PF00848">
    <property type="entry name" value="Ring_hydroxyl_A"/>
    <property type="match status" value="1"/>
</dbReference>
<evidence type="ECO:0000256" key="6">
    <source>
        <dbReference type="ARBA" id="ARBA00023014"/>
    </source>
</evidence>
<gene>
    <name evidence="9" type="ORF">HMPREF0083_04443</name>
</gene>
<dbReference type="SUPFAM" id="SSF55961">
    <property type="entry name" value="Bet v1-like"/>
    <property type="match status" value="1"/>
</dbReference>
<dbReference type="InterPro" id="IPR001663">
    <property type="entry name" value="Rng_hydr_dOase-A"/>
</dbReference>
<dbReference type="Gene3D" id="3.90.380.10">
    <property type="entry name" value="Naphthalene 1,2-dioxygenase Alpha Subunit, Chain A, domain 1"/>
    <property type="match status" value="2"/>
</dbReference>
<dbReference type="InterPro" id="IPR017941">
    <property type="entry name" value="Rieske_2Fe-2S"/>
</dbReference>
<feature type="domain" description="Rieske" evidence="8">
    <location>
        <begin position="46"/>
        <end position="154"/>
    </location>
</feature>
<dbReference type="PATRIC" id="fig|649747.3.peg.4018"/>
<dbReference type="InterPro" id="IPR015879">
    <property type="entry name" value="Ring_hydroxy_dOase_asu_C_dom"/>
</dbReference>
<evidence type="ECO:0000256" key="3">
    <source>
        <dbReference type="ARBA" id="ARBA00022723"/>
    </source>
</evidence>
<dbReference type="PROSITE" id="PS00570">
    <property type="entry name" value="RING_HYDROXYL_ALPHA"/>
    <property type="match status" value="1"/>
</dbReference>
<keyword evidence="3" id="KW-0479">Metal-binding</keyword>
<dbReference type="Pfam" id="PF00355">
    <property type="entry name" value="Rieske"/>
    <property type="match status" value="1"/>
</dbReference>
<evidence type="ECO:0000256" key="7">
    <source>
        <dbReference type="ARBA" id="ARBA00023027"/>
    </source>
</evidence>
<dbReference type="PANTHER" id="PTHR43756">
    <property type="entry name" value="CHOLINE MONOOXYGENASE, CHLOROPLASTIC"/>
    <property type="match status" value="1"/>
</dbReference>
<dbReference type="eggNOG" id="COG4638">
    <property type="taxonomic scope" value="Bacteria"/>
</dbReference>
<name>U1WG00_ANEAE</name>
<comment type="cofactor">
    <cofactor evidence="1">
        <name>Fe cation</name>
        <dbReference type="ChEBI" id="CHEBI:24875"/>
    </cofactor>
</comment>
<accession>U1WG00</accession>
<keyword evidence="6" id="KW-0411">Iron-sulfur</keyword>
<keyword evidence="4" id="KW-0560">Oxidoreductase</keyword>
<dbReference type="AlphaFoldDB" id="U1WG00"/>
<organism evidence="9 10">
    <name type="scientific">Aneurinibacillus aneurinilyticus ATCC 12856</name>
    <dbReference type="NCBI Taxonomy" id="649747"/>
    <lineage>
        <taxon>Bacteria</taxon>
        <taxon>Bacillati</taxon>
        <taxon>Bacillota</taxon>
        <taxon>Bacilli</taxon>
        <taxon>Bacillales</taxon>
        <taxon>Paenibacillaceae</taxon>
        <taxon>Aneurinibacillus group</taxon>
        <taxon>Aneurinibacillus</taxon>
    </lineage>
</organism>
<keyword evidence="10" id="KW-1185">Reference proteome</keyword>
<dbReference type="SUPFAM" id="SSF50022">
    <property type="entry name" value="ISP domain"/>
    <property type="match status" value="1"/>
</dbReference>
<proteinExistence type="predicted"/>
<dbReference type="EMBL" id="AWSJ01000271">
    <property type="protein sequence ID" value="ERI07499.1"/>
    <property type="molecule type" value="Genomic_DNA"/>
</dbReference>
<evidence type="ECO:0000256" key="5">
    <source>
        <dbReference type="ARBA" id="ARBA00023004"/>
    </source>
</evidence>
<evidence type="ECO:0000256" key="1">
    <source>
        <dbReference type="ARBA" id="ARBA00001962"/>
    </source>
</evidence>
<dbReference type="InterPro" id="IPR015881">
    <property type="entry name" value="ARHD_Rieske_2Fe_2S"/>
</dbReference>
<dbReference type="InterPro" id="IPR036922">
    <property type="entry name" value="Rieske_2Fe-2S_sf"/>
</dbReference>
<reference evidence="9 10" key="1">
    <citation type="submission" date="2013-08" db="EMBL/GenBank/DDBJ databases">
        <authorList>
            <person name="Weinstock G."/>
            <person name="Sodergren E."/>
            <person name="Wylie T."/>
            <person name="Fulton L."/>
            <person name="Fulton R."/>
            <person name="Fronick C."/>
            <person name="O'Laughlin M."/>
            <person name="Godfrey J."/>
            <person name="Miner T."/>
            <person name="Herter B."/>
            <person name="Appelbaum E."/>
            <person name="Cordes M."/>
            <person name="Lek S."/>
            <person name="Wollam A."/>
            <person name="Pepin K.H."/>
            <person name="Palsikar V.B."/>
            <person name="Mitreva M."/>
            <person name="Wilson R.K."/>
        </authorList>
    </citation>
    <scope>NUCLEOTIDE SEQUENCE [LARGE SCALE GENOMIC DNA]</scope>
    <source>
        <strain evidence="9 10">ATCC 12856</strain>
    </source>
</reference>
<keyword evidence="7" id="KW-0520">NAD</keyword>
<dbReference type="GO" id="GO:0051537">
    <property type="term" value="F:2 iron, 2 sulfur cluster binding"/>
    <property type="evidence" value="ECO:0007669"/>
    <property type="project" value="UniProtKB-KW"/>
</dbReference>
<dbReference type="PROSITE" id="PS51296">
    <property type="entry name" value="RIESKE"/>
    <property type="match status" value="1"/>
</dbReference>
<dbReference type="PRINTS" id="PR00090">
    <property type="entry name" value="RNGDIOXGNASE"/>
</dbReference>
<dbReference type="GO" id="GO:0005506">
    <property type="term" value="F:iron ion binding"/>
    <property type="evidence" value="ECO:0007669"/>
    <property type="project" value="InterPro"/>
</dbReference>
<sequence>MKGECMMANQVQANNTSVMIKTIPYRLYTEPQVLKEEQEKIFARSWQFVGHSSQVQKQGDYFTCEVAGEPILVVRGKDDQVRAFYNVCPHRATKLEKTDEGNKKILQCGYHGWTFNLDGSLYKAPNFKNADPFCEGDACLRTIRLEMEASMIFVNLDDDALPLAESYGDFFASLKDVEFLGELKKVWEKKRVIKANWKAFIDNYLECDHCPIAHPSFVSTLDMSQYSIVACENYSVQGTIVKPDKQYGSVELNKAEFQGGRFYWLWPNMMVTIYPGSGNMTVIQMVPIDHETTLGVYHVFFRDKNLTQEEKDLLAFMEQVRDEDVELVELEQIGFRSRAFKEGRFSPTEHGVRQFHDMIREALDIKA</sequence>
<dbReference type="Gene3D" id="2.102.10.10">
    <property type="entry name" value="Rieske [2Fe-2S] iron-sulphur domain"/>
    <property type="match status" value="1"/>
</dbReference>
<dbReference type="GO" id="GO:0004497">
    <property type="term" value="F:monooxygenase activity"/>
    <property type="evidence" value="ECO:0007669"/>
    <property type="project" value="UniProtKB-ARBA"/>
</dbReference>
<evidence type="ECO:0000259" key="8">
    <source>
        <dbReference type="PROSITE" id="PS51296"/>
    </source>
</evidence>
<dbReference type="HOGENOM" id="CLU_026244_3_0_9"/>
<dbReference type="CDD" id="cd03469">
    <property type="entry name" value="Rieske_RO_Alpha_N"/>
    <property type="match status" value="1"/>
</dbReference>
<dbReference type="GO" id="GO:0016705">
    <property type="term" value="F:oxidoreductase activity, acting on paired donors, with incorporation or reduction of molecular oxygen"/>
    <property type="evidence" value="ECO:0007669"/>
    <property type="project" value="UniProtKB-ARBA"/>
</dbReference>
<evidence type="ECO:0000313" key="9">
    <source>
        <dbReference type="EMBL" id="ERI07499.1"/>
    </source>
</evidence>
<evidence type="ECO:0000256" key="4">
    <source>
        <dbReference type="ARBA" id="ARBA00023002"/>
    </source>
</evidence>
<dbReference type="STRING" id="649747.HMPREF0083_04443"/>
<evidence type="ECO:0000256" key="2">
    <source>
        <dbReference type="ARBA" id="ARBA00022714"/>
    </source>
</evidence>
<evidence type="ECO:0000313" key="10">
    <source>
        <dbReference type="Proteomes" id="UP000016511"/>
    </source>
</evidence>
<comment type="caution">
    <text evidence="9">The sequence shown here is derived from an EMBL/GenBank/DDBJ whole genome shotgun (WGS) entry which is preliminary data.</text>
</comment>
<protein>
    <submittedName>
        <fullName evidence="9">Rieske [2Fe-2S] domain protein</fullName>
    </submittedName>
</protein>